<gene>
    <name evidence="2" type="ORF">SODALDRAFT_324016</name>
</gene>
<feature type="compositionally biased region" description="Low complexity" evidence="1">
    <location>
        <begin position="10"/>
        <end position="19"/>
    </location>
</feature>
<accession>A0A3N2PVM6</accession>
<name>A0A3N2PVM6_SODAK</name>
<sequence>MSPPRRRSARLASAAKPKPVSSLSSLAEHDEAIEKDGNRRHINAGDAPPQQSPTTPFSSAVRPPMSEMHPSKVHLATAGPSAAWLGFRDIQSADTSRGKTAGNPQSTPSKTTGIPATPFTFHVSRPGPDLGLSNDAQRLMRELREDANKHKTDLIAQRELEKQNEEIAHRKIAKARGQSSRFSAAHMAEFKKMDSIENHASLFRASPGRPPNRLTPGKSALKRSPSKASLDETPRPKPCLKRTSSKADLDGDANSAKAVLGKPRYPAIQNSPSPVKRVRQQLEDDASTHRPVSREGTSIPRPKSSGKDHNTTLPRSQSNLAALLSPTRASAGRTVNAKSPQAPSLTKSPSKPNITAPTVSPTAGKASFGRLTKSSTSRGLNTLQRTVELKRRIVSPSRIEKVKSILRAGKLDLTNGKSAIPQPSIAATSKTPGPQAAEKALPPLPFTTPRRKLFKRVDFTPDTKPSEDGDEPEVNYPNLDAILSKMAAKEGESSAAAEPPTTPRPLPEPPKKSEKSMLGSKTPAEFTFRSTKTIQFGSETPKGFGSSPGQTIRRVRPSVLPTEDMPGSFPEGMESPRPAIQKADPKPAALPLAAVPHGLSNKKRARSDGEASHPNKENQAPVKPLNIPHGMPNKKRARASDDDGDTDREGKERGGKRRKAAASPPIRKLAVPKLGTTPKSGGPGNLRAGSQTPSPVKKRTGMTMSRLQMLAQPKSRR</sequence>
<feature type="compositionally biased region" description="Low complexity" evidence="1">
    <location>
        <begin position="48"/>
        <end position="59"/>
    </location>
</feature>
<evidence type="ECO:0000313" key="2">
    <source>
        <dbReference type="EMBL" id="ROT38555.1"/>
    </source>
</evidence>
<dbReference type="AlphaFoldDB" id="A0A3N2PVM6"/>
<evidence type="ECO:0000313" key="3">
    <source>
        <dbReference type="Proteomes" id="UP000272025"/>
    </source>
</evidence>
<dbReference type="GeneID" id="39578326"/>
<dbReference type="Proteomes" id="UP000272025">
    <property type="component" value="Unassembled WGS sequence"/>
</dbReference>
<dbReference type="OrthoDB" id="5204833at2759"/>
<feature type="compositionally biased region" description="Polar residues" evidence="1">
    <location>
        <begin position="336"/>
        <end position="361"/>
    </location>
</feature>
<feature type="region of interest" description="Disordered" evidence="1">
    <location>
        <begin position="202"/>
        <end position="316"/>
    </location>
</feature>
<feature type="compositionally biased region" description="Basic and acidic residues" evidence="1">
    <location>
        <begin position="455"/>
        <end position="467"/>
    </location>
</feature>
<proteinExistence type="predicted"/>
<feature type="region of interest" description="Disordered" evidence="1">
    <location>
        <begin position="415"/>
        <end position="717"/>
    </location>
</feature>
<feature type="region of interest" description="Disordered" evidence="1">
    <location>
        <begin position="87"/>
        <end position="115"/>
    </location>
</feature>
<feature type="region of interest" description="Disordered" evidence="1">
    <location>
        <begin position="328"/>
        <end position="377"/>
    </location>
</feature>
<feature type="region of interest" description="Disordered" evidence="1">
    <location>
        <begin position="1"/>
        <end position="74"/>
    </location>
</feature>
<feature type="compositionally biased region" description="Polar residues" evidence="1">
    <location>
        <begin position="102"/>
        <end position="114"/>
    </location>
</feature>
<organism evidence="2 3">
    <name type="scientific">Sodiomyces alkalinus (strain CBS 110278 / VKM F-3762 / F11)</name>
    <name type="common">Alkaliphilic filamentous fungus</name>
    <dbReference type="NCBI Taxonomy" id="1314773"/>
    <lineage>
        <taxon>Eukaryota</taxon>
        <taxon>Fungi</taxon>
        <taxon>Dikarya</taxon>
        <taxon>Ascomycota</taxon>
        <taxon>Pezizomycotina</taxon>
        <taxon>Sordariomycetes</taxon>
        <taxon>Hypocreomycetidae</taxon>
        <taxon>Glomerellales</taxon>
        <taxon>Plectosphaerellaceae</taxon>
        <taxon>Sodiomyces</taxon>
    </lineage>
</organism>
<feature type="compositionally biased region" description="Basic and acidic residues" evidence="1">
    <location>
        <begin position="606"/>
        <end position="616"/>
    </location>
</feature>
<feature type="compositionally biased region" description="Polar residues" evidence="1">
    <location>
        <begin position="528"/>
        <end position="538"/>
    </location>
</feature>
<protein>
    <recommendedName>
        <fullName evidence="4">Erythromycin esterase</fullName>
    </recommendedName>
</protein>
<evidence type="ECO:0000256" key="1">
    <source>
        <dbReference type="SAM" id="MobiDB-lite"/>
    </source>
</evidence>
<keyword evidence="3" id="KW-1185">Reference proteome</keyword>
<dbReference type="EMBL" id="ML119055">
    <property type="protein sequence ID" value="ROT38555.1"/>
    <property type="molecule type" value="Genomic_DNA"/>
</dbReference>
<evidence type="ECO:0008006" key="4">
    <source>
        <dbReference type="Google" id="ProtNLM"/>
    </source>
</evidence>
<feature type="compositionally biased region" description="Low complexity" evidence="1">
    <location>
        <begin position="586"/>
        <end position="596"/>
    </location>
</feature>
<feature type="compositionally biased region" description="Basic and acidic residues" evidence="1">
    <location>
        <begin position="27"/>
        <end position="39"/>
    </location>
</feature>
<reference evidence="2 3" key="1">
    <citation type="journal article" date="2018" name="Mol. Ecol.">
        <title>The obligate alkalophilic soda-lake fungus Sodiomyces alkalinus has shifted to a protein diet.</title>
        <authorList>
            <person name="Grum-Grzhimaylo A.A."/>
            <person name="Falkoski D.L."/>
            <person name="van den Heuvel J."/>
            <person name="Valero-Jimenez C.A."/>
            <person name="Min B."/>
            <person name="Choi I.G."/>
            <person name="Lipzen A."/>
            <person name="Daum C.G."/>
            <person name="Aanen D.K."/>
            <person name="Tsang A."/>
            <person name="Henrissat B."/>
            <person name="Bilanenko E.N."/>
            <person name="de Vries R.P."/>
            <person name="van Kan J.A.L."/>
            <person name="Grigoriev I.V."/>
            <person name="Debets A.J.M."/>
        </authorList>
    </citation>
    <scope>NUCLEOTIDE SEQUENCE [LARGE SCALE GENOMIC DNA]</scope>
    <source>
        <strain evidence="2 3">F11</strain>
    </source>
</reference>
<dbReference type="STRING" id="1314773.A0A3N2PVM6"/>
<dbReference type="RefSeq" id="XP_028466361.1">
    <property type="nucleotide sequence ID" value="XM_028609848.1"/>
</dbReference>